<keyword evidence="9 11" id="KW-0472">Membrane</keyword>
<organism evidence="15 16">
    <name type="scientific">Mucor plumbeus</name>
    <dbReference type="NCBI Taxonomy" id="97098"/>
    <lineage>
        <taxon>Eukaryota</taxon>
        <taxon>Fungi</taxon>
        <taxon>Fungi incertae sedis</taxon>
        <taxon>Mucoromycota</taxon>
        <taxon>Mucoromycotina</taxon>
        <taxon>Mucoromycetes</taxon>
        <taxon>Mucorales</taxon>
        <taxon>Mucorineae</taxon>
        <taxon>Mucoraceae</taxon>
        <taxon>Mucor</taxon>
    </lineage>
</organism>
<keyword evidence="7 11" id="KW-0653">Protein transport</keyword>
<dbReference type="GO" id="GO:0006886">
    <property type="term" value="P:intracellular protein transport"/>
    <property type="evidence" value="ECO:0007669"/>
    <property type="project" value="InterPro"/>
</dbReference>
<dbReference type="InterPro" id="IPR009028">
    <property type="entry name" value="Coatomer/calthrin_app_sub_C"/>
</dbReference>
<dbReference type="InterPro" id="IPR002553">
    <property type="entry name" value="Clathrin/coatomer_adapt-like_N"/>
</dbReference>
<dbReference type="GO" id="GO:0006888">
    <property type="term" value="P:endoplasmic reticulum to Golgi vesicle-mediated transport"/>
    <property type="evidence" value="ECO:0007669"/>
    <property type="project" value="TreeGrafter"/>
</dbReference>
<evidence type="ECO:0000256" key="8">
    <source>
        <dbReference type="ARBA" id="ARBA00023034"/>
    </source>
</evidence>
<evidence type="ECO:0000256" key="3">
    <source>
        <dbReference type="ARBA" id="ARBA00022448"/>
    </source>
</evidence>
<dbReference type="GO" id="GO:0000139">
    <property type="term" value="C:Golgi membrane"/>
    <property type="evidence" value="ECO:0007669"/>
    <property type="project" value="UniProtKB-SubCell"/>
</dbReference>
<reference evidence="15" key="1">
    <citation type="submission" date="2020-12" db="EMBL/GenBank/DDBJ databases">
        <title>Metabolic potential, ecology and presence of endohyphal bacteria is reflected in genomic diversity of Mucoromycotina.</title>
        <authorList>
            <person name="Muszewska A."/>
            <person name="Okrasinska A."/>
            <person name="Steczkiewicz K."/>
            <person name="Drgas O."/>
            <person name="Orlowska M."/>
            <person name="Perlinska-Lenart U."/>
            <person name="Aleksandrzak-Piekarczyk T."/>
            <person name="Szatraj K."/>
            <person name="Zielenkiewicz U."/>
            <person name="Pilsyk S."/>
            <person name="Malc E."/>
            <person name="Mieczkowski P."/>
            <person name="Kruszewska J.S."/>
            <person name="Biernat P."/>
            <person name="Pawlowska J."/>
        </authorList>
    </citation>
    <scope>NUCLEOTIDE SEQUENCE</scope>
    <source>
        <strain evidence="15">CBS 226.32</strain>
    </source>
</reference>
<evidence type="ECO:0000259" key="13">
    <source>
        <dbReference type="Pfam" id="PF08752"/>
    </source>
</evidence>
<dbReference type="FunFam" id="2.60.40.1480:FF:000001">
    <property type="entry name" value="Coatomer subunit gamma"/>
    <property type="match status" value="1"/>
</dbReference>
<dbReference type="Gene3D" id="3.30.310.10">
    <property type="entry name" value="TATA-Binding Protein"/>
    <property type="match status" value="1"/>
</dbReference>
<dbReference type="SUPFAM" id="SSF55711">
    <property type="entry name" value="Subdomain of clathrin and coatomer appendage domain"/>
    <property type="match status" value="1"/>
</dbReference>
<gene>
    <name evidence="15" type="ORF">INT46_003836</name>
</gene>
<dbReference type="SUPFAM" id="SSF49348">
    <property type="entry name" value="Clathrin adaptor appendage domain"/>
    <property type="match status" value="1"/>
</dbReference>
<feature type="domain" description="Clathrin/coatomer adaptor adaptin-like N-terminal" evidence="12">
    <location>
        <begin position="22"/>
        <end position="584"/>
    </location>
</feature>
<feature type="domain" description="Coatomer subunit gamma C-terminal" evidence="14">
    <location>
        <begin position="829"/>
        <end position="936"/>
    </location>
</feature>
<keyword evidence="3 11" id="KW-0813">Transport</keyword>
<evidence type="ECO:0000259" key="12">
    <source>
        <dbReference type="Pfam" id="PF01602"/>
    </source>
</evidence>
<dbReference type="GO" id="GO:0030126">
    <property type="term" value="C:COPI vesicle coat"/>
    <property type="evidence" value="ECO:0007669"/>
    <property type="project" value="InterPro"/>
</dbReference>
<dbReference type="Gene3D" id="1.25.10.10">
    <property type="entry name" value="Leucine-rich Repeat Variant"/>
    <property type="match status" value="2"/>
</dbReference>
<dbReference type="EMBL" id="JAEPRC010000403">
    <property type="protein sequence ID" value="KAG2198052.1"/>
    <property type="molecule type" value="Genomic_DNA"/>
</dbReference>
<dbReference type="InterPro" id="IPR011989">
    <property type="entry name" value="ARM-like"/>
</dbReference>
<dbReference type="PANTHER" id="PTHR10261:SF0">
    <property type="entry name" value="COATOMER SUBUNIT GAMMA-2"/>
    <property type="match status" value="1"/>
</dbReference>
<feature type="domain" description="Coatomer gamma subunit appendage Ig-like subdomain" evidence="13">
    <location>
        <begin position="678"/>
        <end position="825"/>
    </location>
</feature>
<evidence type="ECO:0000256" key="1">
    <source>
        <dbReference type="ARBA" id="ARBA00004255"/>
    </source>
</evidence>
<evidence type="ECO:0000256" key="4">
    <source>
        <dbReference type="ARBA" id="ARBA00022490"/>
    </source>
</evidence>
<evidence type="ECO:0000256" key="11">
    <source>
        <dbReference type="PIRNR" id="PIRNR037093"/>
    </source>
</evidence>
<dbReference type="GO" id="GO:0005783">
    <property type="term" value="C:endoplasmic reticulum"/>
    <property type="evidence" value="ECO:0007669"/>
    <property type="project" value="TreeGrafter"/>
</dbReference>
<dbReference type="SUPFAM" id="SSF48371">
    <property type="entry name" value="ARM repeat"/>
    <property type="match status" value="1"/>
</dbReference>
<keyword evidence="6 11" id="KW-0931">ER-Golgi transport</keyword>
<dbReference type="InterPro" id="IPR016024">
    <property type="entry name" value="ARM-type_fold"/>
</dbReference>
<dbReference type="GO" id="GO:0005198">
    <property type="term" value="F:structural molecule activity"/>
    <property type="evidence" value="ECO:0007669"/>
    <property type="project" value="InterPro"/>
</dbReference>
<dbReference type="GO" id="GO:0005793">
    <property type="term" value="C:endoplasmic reticulum-Golgi intermediate compartment"/>
    <property type="evidence" value="ECO:0007669"/>
    <property type="project" value="TreeGrafter"/>
</dbReference>
<comment type="subcellular location">
    <subcellularLocation>
        <location evidence="11">Cytoplasm</location>
    </subcellularLocation>
    <subcellularLocation>
        <location evidence="1 11">Golgi apparatus membrane</location>
        <topology evidence="1 11">Peripheral membrane protein</topology>
        <orientation evidence="1 11">Cytoplasmic side</orientation>
    </subcellularLocation>
    <subcellularLocation>
        <location evidence="11">Cytoplasmic vesicle</location>
        <location evidence="11">COPI-coated vesicle membrane</location>
        <topology evidence="11">Peripheral membrane protein</topology>
        <orientation evidence="11">Cytoplasmic side</orientation>
    </subcellularLocation>
</comment>
<evidence type="ECO:0000259" key="14">
    <source>
        <dbReference type="Pfam" id="PF16381"/>
    </source>
</evidence>
<dbReference type="Pfam" id="PF16381">
    <property type="entry name" value="Coatomer_g_Cpla"/>
    <property type="match status" value="1"/>
</dbReference>
<comment type="function">
    <text evidence="11">The coatomer is a cytosolic protein complex that binds to dilysine motifs and reversibly associates with Golgi non-clathrin-coated vesicles, which further mediate biosynthetic protein transport from the ER, via the Golgi up to the trans Golgi network. Coatomer complex is required for budding from Golgi membranes, and is essential for the retrograde Golgi-to-ER transport of dilysine-tagged proteins.</text>
</comment>
<dbReference type="GO" id="GO:0009306">
    <property type="term" value="P:protein secretion"/>
    <property type="evidence" value="ECO:0007669"/>
    <property type="project" value="TreeGrafter"/>
</dbReference>
<dbReference type="InterPro" id="IPR032154">
    <property type="entry name" value="Coatomer_g_Cpla"/>
</dbReference>
<name>A0A8H7UXT4_9FUNG</name>
<dbReference type="Gene3D" id="2.60.40.1480">
    <property type="entry name" value="Coatomer, gamma subunit, appendage domain"/>
    <property type="match status" value="1"/>
</dbReference>
<dbReference type="PIRSF" id="PIRSF037093">
    <property type="entry name" value="Coatomer_gamma_subunit"/>
    <property type="match status" value="1"/>
</dbReference>
<protein>
    <recommendedName>
        <fullName evidence="11">Coatomer subunit gamma</fullName>
    </recommendedName>
</protein>
<keyword evidence="10 11" id="KW-0968">Cytoplasmic vesicle</keyword>
<comment type="similarity">
    <text evidence="2 11">Belongs to the COPG family.</text>
</comment>
<dbReference type="InterPro" id="IPR012295">
    <property type="entry name" value="TBP_dom_sf"/>
</dbReference>
<dbReference type="Pfam" id="PF08752">
    <property type="entry name" value="COP-gamma_platf"/>
    <property type="match status" value="1"/>
</dbReference>
<evidence type="ECO:0000256" key="7">
    <source>
        <dbReference type="ARBA" id="ARBA00022927"/>
    </source>
</evidence>
<sequence length="939" mass="104861">MSYKKRNEEAAGEVGLYYHIDKTTVLQEARIFNDSHINNRRCRILLTKIVFLLYTSEPFSVQEATNLFFNVIKLFQSKDTSLRQMMYLVIKELSGIAEDVIMVTQSLIKDIQSKQDTVYRANAIRALCLITDPSMIQGIERILKASIIDKVPSVSSAAIVSSYHLYNVAKDIIKRWTNEVQEAVNQKRPSRSAFSSAASTYFTAGQSKQPQIIVSNSNISQYHAISLFYLIRQHDRMAVTKLVQQYSGSQQNGGFLSGGGKGGSNSQTLRNPAAVCMLIRFACKIAQDDTGSIQRIFIILDGFLRHKSDMVTLEAARAICNIPNIPAKALIPAITVLQIFLSSPKPTLRFAAIRTLNNLSINIPTVVALCNLDITNLITDQNRSIAIFAITTLLKTGNEASVDRLMHQITGFMNDIPDDFKIIIVNAIRSLCLKFPAKHSTMLAFLGNILHDEGGYSFKKAIVEAIIAMVKHISECREAALSHLCEFIEDCEFPKLSVRVLHLLGQQGHKMATPTKYIRYIYNRVILENSIVRAAAVSALVKFGIYGRDASVKKSVVVLLTRCLNDIDDEVRDRATLCLAMLKNEQLAKIYSANDDTFSLATLESKLLEYVDSHENAKQFNLNAIPVISKDQEEQVEADHTRAIKNSSLTLLPSKNEGGEPLFSGAKKDIDSASNDLQYREKLSSISQFSNFGTLFKSSSVINLTEEETEYNVSCIKHIYDRHIVFQFNCTNTLNDQLLENVHMMMQPDIDGLIQVADIPADKLDYGVTNSLYVAFEQQDPDDELATNVTFSNTLVFQVKDCDPITGEADPEGYEDEYQVEEIEVATNDYIRPDYIPNYMELNDNQITETFALNKEKAPSLKVACTSIINLLGMQALEGTENPKNNNLHVLLLSGTFLDGTKISCKCRMTFNASNGVAFELTISSENEYVSQFVLVAIS</sequence>
<keyword evidence="16" id="KW-1185">Reference proteome</keyword>
<comment type="subunit">
    <text evidence="11">Oligomeric complex.</text>
</comment>
<proteinExistence type="inferred from homology"/>
<dbReference type="InterPro" id="IPR013041">
    <property type="entry name" value="Clathrin_app_Ig-like_sf"/>
</dbReference>
<keyword evidence="8 11" id="KW-0333">Golgi apparatus</keyword>
<keyword evidence="5" id="KW-0677">Repeat</keyword>
<comment type="caution">
    <text evidence="15">The sequence shown here is derived from an EMBL/GenBank/DDBJ whole genome shotgun (WGS) entry which is preliminary data.</text>
</comment>
<evidence type="ECO:0000256" key="6">
    <source>
        <dbReference type="ARBA" id="ARBA00022892"/>
    </source>
</evidence>
<dbReference type="InterPro" id="IPR013040">
    <property type="entry name" value="Coatomer_gsu_app_Ig-like_dom"/>
</dbReference>
<evidence type="ECO:0000313" key="15">
    <source>
        <dbReference type="EMBL" id="KAG2198052.1"/>
    </source>
</evidence>
<dbReference type="OrthoDB" id="1074925at2759"/>
<accession>A0A8H7UXT4</accession>
<dbReference type="GO" id="GO:0006891">
    <property type="term" value="P:intra-Golgi vesicle-mediated transport"/>
    <property type="evidence" value="ECO:0007669"/>
    <property type="project" value="TreeGrafter"/>
</dbReference>
<dbReference type="Proteomes" id="UP000650833">
    <property type="component" value="Unassembled WGS sequence"/>
</dbReference>
<evidence type="ECO:0000256" key="2">
    <source>
        <dbReference type="ARBA" id="ARBA00010720"/>
    </source>
</evidence>
<dbReference type="PANTHER" id="PTHR10261">
    <property type="entry name" value="COATOMER SUBUNIT GAMMA"/>
    <property type="match status" value="1"/>
</dbReference>
<evidence type="ECO:0000313" key="16">
    <source>
        <dbReference type="Proteomes" id="UP000650833"/>
    </source>
</evidence>
<dbReference type="InterPro" id="IPR037067">
    <property type="entry name" value="Coatomer_gsu_app_sf"/>
</dbReference>
<evidence type="ECO:0000256" key="5">
    <source>
        <dbReference type="ARBA" id="ARBA00022737"/>
    </source>
</evidence>
<dbReference type="Pfam" id="PF01602">
    <property type="entry name" value="Adaptin_N"/>
    <property type="match status" value="1"/>
</dbReference>
<dbReference type="FunFam" id="1.25.10.10:FF:000071">
    <property type="entry name" value="Coatomer subunit gamma"/>
    <property type="match status" value="1"/>
</dbReference>
<evidence type="ECO:0000256" key="10">
    <source>
        <dbReference type="ARBA" id="ARBA00023329"/>
    </source>
</evidence>
<dbReference type="AlphaFoldDB" id="A0A8H7UXT4"/>
<evidence type="ECO:0000256" key="9">
    <source>
        <dbReference type="ARBA" id="ARBA00023136"/>
    </source>
</evidence>
<dbReference type="InterPro" id="IPR017106">
    <property type="entry name" value="Coatomer_gsu"/>
</dbReference>
<keyword evidence="4 11" id="KW-0963">Cytoplasm</keyword>